<keyword evidence="2" id="KW-1185">Reference proteome</keyword>
<protein>
    <submittedName>
        <fullName evidence="1">Uncharacterized protein</fullName>
    </submittedName>
</protein>
<organism evidence="1 2">
    <name type="scientific">Pseudozyma hubeiensis (strain SY62)</name>
    <name type="common">Yeast</name>
    <dbReference type="NCBI Taxonomy" id="1305764"/>
    <lineage>
        <taxon>Eukaryota</taxon>
        <taxon>Fungi</taxon>
        <taxon>Dikarya</taxon>
        <taxon>Basidiomycota</taxon>
        <taxon>Ustilaginomycotina</taxon>
        <taxon>Ustilaginomycetes</taxon>
        <taxon>Ustilaginales</taxon>
        <taxon>Ustilaginaceae</taxon>
        <taxon>Pseudozyma</taxon>
    </lineage>
</organism>
<evidence type="ECO:0000313" key="2">
    <source>
        <dbReference type="Proteomes" id="UP000014071"/>
    </source>
</evidence>
<accession>R9NYE1</accession>
<dbReference type="HOGENOM" id="CLU_2639137_0_0_1"/>
<evidence type="ECO:0000313" key="1">
    <source>
        <dbReference type="EMBL" id="GAC93681.1"/>
    </source>
</evidence>
<dbReference type="EMBL" id="DF238778">
    <property type="protein sequence ID" value="GAC93681.1"/>
    <property type="molecule type" value="Genomic_DNA"/>
</dbReference>
<sequence>MFGGKEESVFEIGVVWAEQRGSHFDGTGFSEGQHLSAERCCGDQLSRWASSSLSSVEPIVSVTASSTLVTVPLFVES</sequence>
<gene>
    <name evidence="1" type="ORF">PHSY_001246</name>
</gene>
<name>R9NYE1_PSEHS</name>
<proteinExistence type="predicted"/>
<dbReference type="GeneID" id="24106547"/>
<dbReference type="RefSeq" id="XP_012187268.1">
    <property type="nucleotide sequence ID" value="XM_012331878.1"/>
</dbReference>
<reference evidence="2" key="1">
    <citation type="journal article" date="2013" name="Genome Announc.">
        <title>Draft genome sequence of the basidiomycetous yeast-like fungus Pseudozyma hubeiensis SY62, which produces an abundant amount of the biosurfactant mannosylerythritol lipids.</title>
        <authorList>
            <person name="Konishi M."/>
            <person name="Hatada Y."/>
            <person name="Horiuchi J."/>
        </authorList>
    </citation>
    <scope>NUCLEOTIDE SEQUENCE [LARGE SCALE GENOMIC DNA]</scope>
    <source>
        <strain evidence="2">SY62</strain>
    </source>
</reference>
<dbReference type="AlphaFoldDB" id="R9NYE1"/>
<dbReference type="Proteomes" id="UP000014071">
    <property type="component" value="Unassembled WGS sequence"/>
</dbReference>